<evidence type="ECO:0000313" key="7">
    <source>
        <dbReference type="EMBL" id="TQS83964.1"/>
    </source>
</evidence>
<dbReference type="RefSeq" id="WP_400194519.1">
    <property type="nucleotide sequence ID" value="NZ_CAYAYE010000042.1"/>
</dbReference>
<dbReference type="InterPro" id="IPR002645">
    <property type="entry name" value="STAS_dom"/>
</dbReference>
<feature type="transmembrane region" description="Helical" evidence="5">
    <location>
        <begin position="281"/>
        <end position="300"/>
    </location>
</feature>
<evidence type="ECO:0000313" key="8">
    <source>
        <dbReference type="Proteomes" id="UP000752814"/>
    </source>
</evidence>
<dbReference type="InterPro" id="IPR001902">
    <property type="entry name" value="SLC26A/SulP_fam"/>
</dbReference>
<keyword evidence="4 5" id="KW-0472">Membrane</keyword>
<feature type="transmembrane region" description="Helical" evidence="5">
    <location>
        <begin position="69"/>
        <end position="88"/>
    </location>
</feature>
<feature type="transmembrane region" description="Helical" evidence="5">
    <location>
        <begin position="94"/>
        <end position="115"/>
    </location>
</feature>
<reference evidence="7" key="1">
    <citation type="submission" date="2016-03" db="EMBL/GenBank/DDBJ databases">
        <authorList>
            <person name="Borrel G."/>
            <person name="Mccann A."/>
            <person name="O'Toole P.W."/>
        </authorList>
    </citation>
    <scope>NUCLEOTIDE SEQUENCE</scope>
    <source>
        <strain evidence="7">183</strain>
    </source>
</reference>
<dbReference type="GO" id="GO:0016020">
    <property type="term" value="C:membrane"/>
    <property type="evidence" value="ECO:0007669"/>
    <property type="project" value="UniProtKB-SubCell"/>
</dbReference>
<dbReference type="Proteomes" id="UP000752814">
    <property type="component" value="Unassembled WGS sequence"/>
</dbReference>
<dbReference type="GO" id="GO:0055085">
    <property type="term" value="P:transmembrane transport"/>
    <property type="evidence" value="ECO:0007669"/>
    <property type="project" value="InterPro"/>
</dbReference>
<protein>
    <recommendedName>
        <fullName evidence="6">STAS domain-containing protein</fullName>
    </recommendedName>
</protein>
<feature type="transmembrane region" description="Helical" evidence="5">
    <location>
        <begin position="171"/>
        <end position="189"/>
    </location>
</feature>
<feature type="transmembrane region" description="Helical" evidence="5">
    <location>
        <begin position="240"/>
        <end position="260"/>
    </location>
</feature>
<organism evidence="7 8">
    <name type="scientific">Candidatus Methanomassiliicoccus intestinalis</name>
    <dbReference type="NCBI Taxonomy" id="1406512"/>
    <lineage>
        <taxon>Archaea</taxon>
        <taxon>Methanobacteriati</taxon>
        <taxon>Thermoplasmatota</taxon>
        <taxon>Thermoplasmata</taxon>
        <taxon>Methanomassiliicoccales</taxon>
        <taxon>Methanomassiliicoccaceae</taxon>
        <taxon>Methanomassiliicoccus</taxon>
    </lineage>
</organism>
<feature type="transmembrane region" description="Helical" evidence="5">
    <location>
        <begin position="201"/>
        <end position="220"/>
    </location>
</feature>
<evidence type="ECO:0000256" key="2">
    <source>
        <dbReference type="ARBA" id="ARBA00022692"/>
    </source>
</evidence>
<feature type="transmembrane region" description="Helical" evidence="5">
    <location>
        <begin position="45"/>
        <end position="62"/>
    </location>
</feature>
<dbReference type="CDD" id="cd07042">
    <property type="entry name" value="STAS_SulP_like_sulfate_transporter"/>
    <property type="match status" value="1"/>
</dbReference>
<comment type="subcellular location">
    <subcellularLocation>
        <location evidence="1">Membrane</location>
        <topology evidence="1">Multi-pass membrane protein</topology>
    </subcellularLocation>
</comment>
<dbReference type="AlphaFoldDB" id="A0A8J8TEY5"/>
<sequence>MKLFTSVLPNGKTEIRGDLIAGITLATVAIPQAIGYANIAGMPLATGLYTLLIPSLLFAVFASSRHLSIGADSSTALILAGGLTAVAARGSADYISLALMVTLVVGILLIVSGILKLGFIADFLSDTVMIAFLTGVGIVIMVEQIPGMLGISNLGNGVVNIASAVFTHLDLVSFISIIIAAASLLIIFLSRKISRKIPDMLIVVIGSILISIIFNLKSTIDTIGNVSQGLPSLTFPTADSFSMLPQMSLTIASLFLVAVAKSASLSRVYSSKSHDSFDENRDLISLGIANIGAGLTGAFISSGTSGRTEVTYYAGGKGQFTQIVMSIIVIVVLVFLTAPLSNMPLAALSAIVFVIGLEMVDVKGLRSIIKKSKGEAIVAVASIFAVVFLGVEIGIVFAMVASLLFHVKSGYKPKNRLLVFKDGQFATLPVSSRKQALPGLIIYRFNSSMYYANAPTLREDLETLSNDVKWLCLDMSAVPSIDISAGDALIESINNLKEKNVKVVFSDVDPDVSKDLLRLGITYEVGPESFFKFPRDVVDAYEKSEYT</sequence>
<dbReference type="PANTHER" id="PTHR11814">
    <property type="entry name" value="SULFATE TRANSPORTER"/>
    <property type="match status" value="1"/>
</dbReference>
<feature type="transmembrane region" description="Helical" evidence="5">
    <location>
        <begin position="127"/>
        <end position="151"/>
    </location>
</feature>
<evidence type="ECO:0000256" key="1">
    <source>
        <dbReference type="ARBA" id="ARBA00004141"/>
    </source>
</evidence>
<dbReference type="InterPro" id="IPR011547">
    <property type="entry name" value="SLC26A/SulP_dom"/>
</dbReference>
<dbReference type="PROSITE" id="PS50801">
    <property type="entry name" value="STAS"/>
    <property type="match status" value="1"/>
</dbReference>
<dbReference type="SUPFAM" id="SSF52091">
    <property type="entry name" value="SpoIIaa-like"/>
    <property type="match status" value="1"/>
</dbReference>
<dbReference type="Gene3D" id="3.30.750.24">
    <property type="entry name" value="STAS domain"/>
    <property type="match status" value="1"/>
</dbReference>
<dbReference type="Pfam" id="PF00916">
    <property type="entry name" value="Sulfate_transp"/>
    <property type="match status" value="1"/>
</dbReference>
<evidence type="ECO:0000256" key="4">
    <source>
        <dbReference type="ARBA" id="ARBA00023136"/>
    </source>
</evidence>
<dbReference type="InterPro" id="IPR036513">
    <property type="entry name" value="STAS_dom_sf"/>
</dbReference>
<comment type="caution">
    <text evidence="7">The sequence shown here is derived from an EMBL/GenBank/DDBJ whole genome shotgun (WGS) entry which is preliminary data.</text>
</comment>
<gene>
    <name evidence="7" type="ORF">A3207_06465</name>
</gene>
<evidence type="ECO:0000256" key="5">
    <source>
        <dbReference type="SAM" id="Phobius"/>
    </source>
</evidence>
<accession>A0A8J8TEY5</accession>
<keyword evidence="2 5" id="KW-0812">Transmembrane</keyword>
<evidence type="ECO:0000259" key="6">
    <source>
        <dbReference type="PROSITE" id="PS50801"/>
    </source>
</evidence>
<name>A0A8J8TEY5_9ARCH</name>
<dbReference type="Pfam" id="PF01740">
    <property type="entry name" value="STAS"/>
    <property type="match status" value="1"/>
</dbReference>
<evidence type="ECO:0000256" key="3">
    <source>
        <dbReference type="ARBA" id="ARBA00022989"/>
    </source>
</evidence>
<dbReference type="EMBL" id="LVVT01000007">
    <property type="protein sequence ID" value="TQS83964.1"/>
    <property type="molecule type" value="Genomic_DNA"/>
</dbReference>
<proteinExistence type="predicted"/>
<feature type="domain" description="STAS" evidence="6">
    <location>
        <begin position="430"/>
        <end position="541"/>
    </location>
</feature>
<feature type="transmembrane region" description="Helical" evidence="5">
    <location>
        <begin position="377"/>
        <end position="407"/>
    </location>
</feature>
<feature type="transmembrane region" description="Helical" evidence="5">
    <location>
        <begin position="345"/>
        <end position="365"/>
    </location>
</feature>
<keyword evidence="3 5" id="KW-1133">Transmembrane helix</keyword>